<dbReference type="UniPathway" id="UPA00084">
    <property type="reaction ID" value="UER00503"/>
</dbReference>
<evidence type="ECO:0000256" key="9">
    <source>
        <dbReference type="ARBA" id="ARBA00022516"/>
    </source>
</evidence>
<feature type="transmembrane region" description="Helical" evidence="20">
    <location>
        <begin position="42"/>
        <end position="62"/>
    </location>
</feature>
<dbReference type="EC" id="2.7.8.5" evidence="6 18"/>
<evidence type="ECO:0000256" key="11">
    <source>
        <dbReference type="ARBA" id="ARBA00022692"/>
    </source>
</evidence>
<dbReference type="RefSeq" id="WP_146924301.1">
    <property type="nucleotide sequence ID" value="NZ_BJUY01000011.1"/>
</dbReference>
<dbReference type="InterPro" id="IPR043130">
    <property type="entry name" value="CDP-OH_PTrfase_TM_dom"/>
</dbReference>
<evidence type="ECO:0000256" key="12">
    <source>
        <dbReference type="ARBA" id="ARBA00022989"/>
    </source>
</evidence>
<dbReference type="InterPro" id="IPR000462">
    <property type="entry name" value="CDP-OH_P_trans"/>
</dbReference>
<dbReference type="InterPro" id="IPR048254">
    <property type="entry name" value="CDP_ALCOHOL_P_TRANSF_CS"/>
</dbReference>
<comment type="pathway">
    <text evidence="4">Lipid metabolism.</text>
</comment>
<evidence type="ECO:0000256" key="14">
    <source>
        <dbReference type="ARBA" id="ARBA00023136"/>
    </source>
</evidence>
<dbReference type="AlphaFoldDB" id="A0A511ATM1"/>
<evidence type="ECO:0000256" key="7">
    <source>
        <dbReference type="ARBA" id="ARBA00014944"/>
    </source>
</evidence>
<evidence type="ECO:0000256" key="20">
    <source>
        <dbReference type="SAM" id="Phobius"/>
    </source>
</evidence>
<protein>
    <recommendedName>
        <fullName evidence="7 18">CDP-diacylglycerol--glycerol-3-phosphate 3-phosphatidyltransferase</fullName>
        <ecNumber evidence="6 18">2.7.8.5</ecNumber>
    </recommendedName>
</protein>
<evidence type="ECO:0000313" key="22">
    <source>
        <dbReference type="Proteomes" id="UP000321662"/>
    </source>
</evidence>
<comment type="subcellular location">
    <subcellularLocation>
        <location evidence="2">Cell membrane</location>
        <topology evidence="2">Multi-pass membrane protein</topology>
    </subcellularLocation>
</comment>
<comment type="function">
    <text evidence="1">This protein catalyzes the committed step to the synthesis of the acidic phospholipids.</text>
</comment>
<proteinExistence type="inferred from homology"/>
<comment type="catalytic activity">
    <reaction evidence="17">
        <text>a CDP-1,2-diacyl-sn-glycerol + sn-glycerol 3-phosphate = a 1,2-diacyl-sn-glycero-3-phospho-(1'-sn-glycero-3'-phosphate) + CMP + H(+)</text>
        <dbReference type="Rhea" id="RHEA:12593"/>
        <dbReference type="ChEBI" id="CHEBI:15378"/>
        <dbReference type="ChEBI" id="CHEBI:57597"/>
        <dbReference type="ChEBI" id="CHEBI:58332"/>
        <dbReference type="ChEBI" id="CHEBI:60110"/>
        <dbReference type="ChEBI" id="CHEBI:60377"/>
        <dbReference type="EC" id="2.7.8.5"/>
    </reaction>
</comment>
<dbReference type="GO" id="GO:0005886">
    <property type="term" value="C:plasma membrane"/>
    <property type="evidence" value="ECO:0007669"/>
    <property type="project" value="UniProtKB-SubCell"/>
</dbReference>
<feature type="transmembrane region" description="Helical" evidence="20">
    <location>
        <begin position="7"/>
        <end position="26"/>
    </location>
</feature>
<dbReference type="PIRSF" id="PIRSF000847">
    <property type="entry name" value="Phos_ph_gly_syn"/>
    <property type="match status" value="1"/>
</dbReference>
<reference evidence="21 22" key="1">
    <citation type="submission" date="2019-07" db="EMBL/GenBank/DDBJ databases">
        <title>Whole genome shotgun sequence of Alkalibacterium kapii NBRC 103247.</title>
        <authorList>
            <person name="Hosoyama A."/>
            <person name="Uohara A."/>
            <person name="Ohji S."/>
            <person name="Ichikawa N."/>
        </authorList>
    </citation>
    <scope>NUCLEOTIDE SEQUENCE [LARGE SCALE GENOMIC DNA]</scope>
    <source>
        <strain evidence="21 22">NBRC 103247</strain>
    </source>
</reference>
<feature type="transmembrane region" description="Helical" evidence="20">
    <location>
        <begin position="160"/>
        <end position="183"/>
    </location>
</feature>
<comment type="pathway">
    <text evidence="3">Phospholipid metabolism; phosphatidylglycerol biosynthesis; phosphatidylglycerol from CDP-diacylglycerol: step 1/2.</text>
</comment>
<keyword evidence="12 20" id="KW-1133">Transmembrane helix</keyword>
<dbReference type="GO" id="GO:0006655">
    <property type="term" value="P:phosphatidylglycerol biosynthetic process"/>
    <property type="evidence" value="ECO:0007669"/>
    <property type="project" value="UniProtKB-UniPathway"/>
</dbReference>
<organism evidence="21 22">
    <name type="scientific">Alkalibacterium kapii</name>
    <dbReference type="NCBI Taxonomy" id="426704"/>
    <lineage>
        <taxon>Bacteria</taxon>
        <taxon>Bacillati</taxon>
        <taxon>Bacillota</taxon>
        <taxon>Bacilli</taxon>
        <taxon>Lactobacillales</taxon>
        <taxon>Carnobacteriaceae</taxon>
        <taxon>Alkalibacterium</taxon>
    </lineage>
</organism>
<keyword evidence="14 20" id="KW-0472">Membrane</keyword>
<dbReference type="GO" id="GO:0008444">
    <property type="term" value="F:CDP-diacylglycerol-glycerol-3-phosphate 3-phosphatidyltransferase activity"/>
    <property type="evidence" value="ECO:0007669"/>
    <property type="project" value="UniProtKB-UniRule"/>
</dbReference>
<comment type="similarity">
    <text evidence="5 19">Belongs to the CDP-alcohol phosphatidyltransferase class-I family.</text>
</comment>
<keyword evidence="22" id="KW-1185">Reference proteome</keyword>
<keyword evidence="13" id="KW-0443">Lipid metabolism</keyword>
<dbReference type="PROSITE" id="PS00379">
    <property type="entry name" value="CDP_ALCOHOL_P_TRANSF"/>
    <property type="match status" value="1"/>
</dbReference>
<evidence type="ECO:0000256" key="4">
    <source>
        <dbReference type="ARBA" id="ARBA00005189"/>
    </source>
</evidence>
<accession>A0A511ATM1</accession>
<keyword evidence="16" id="KW-1208">Phospholipid metabolism</keyword>
<dbReference type="Gene3D" id="1.20.120.1760">
    <property type="match status" value="1"/>
</dbReference>
<evidence type="ECO:0000256" key="5">
    <source>
        <dbReference type="ARBA" id="ARBA00010441"/>
    </source>
</evidence>
<sequence length="196" mass="22023">MNLPNKITLFRIFLIPVFIIVLILPFEWETIEVLSSSIELDLLLAAIVFSVASFTDWLDGYLARKLNVVSNFGKFADPLADKMLVMTALVFLIELSLAPAWIVAIIVSRELAVTGLRLLLVEQGGQVMAAGWPGKIKTNTQMLAIIFLFLDNFPVAFTGIPIGIILLYICLFFTIYSGILYFYEARFVFKGTFKKK</sequence>
<dbReference type="OrthoDB" id="9796672at2"/>
<dbReference type="NCBIfam" id="TIGR00560">
    <property type="entry name" value="pgsA"/>
    <property type="match status" value="1"/>
</dbReference>
<dbReference type="FunFam" id="1.20.120.1760:FF:000004">
    <property type="entry name" value="CDP-diacylglycerol--glycerol-3-phosphate 3-phosphatidyltransferase"/>
    <property type="match status" value="1"/>
</dbReference>
<evidence type="ECO:0000256" key="19">
    <source>
        <dbReference type="RuleBase" id="RU003750"/>
    </source>
</evidence>
<keyword evidence="15" id="KW-0594">Phospholipid biosynthesis</keyword>
<evidence type="ECO:0000256" key="3">
    <source>
        <dbReference type="ARBA" id="ARBA00005042"/>
    </source>
</evidence>
<evidence type="ECO:0000256" key="18">
    <source>
        <dbReference type="NCBIfam" id="TIGR00560"/>
    </source>
</evidence>
<keyword evidence="11 20" id="KW-0812">Transmembrane</keyword>
<gene>
    <name evidence="21" type="ORF">AKA01nite_10980</name>
</gene>
<dbReference type="Pfam" id="PF01066">
    <property type="entry name" value="CDP-OH_P_transf"/>
    <property type="match status" value="1"/>
</dbReference>
<dbReference type="EMBL" id="BJUY01000011">
    <property type="protein sequence ID" value="GEK91476.1"/>
    <property type="molecule type" value="Genomic_DNA"/>
</dbReference>
<evidence type="ECO:0000256" key="2">
    <source>
        <dbReference type="ARBA" id="ARBA00004651"/>
    </source>
</evidence>
<keyword evidence="9" id="KW-0444">Lipid biosynthesis</keyword>
<evidence type="ECO:0000256" key="6">
    <source>
        <dbReference type="ARBA" id="ARBA00013170"/>
    </source>
</evidence>
<dbReference type="PANTHER" id="PTHR14269">
    <property type="entry name" value="CDP-DIACYLGLYCEROL--GLYCEROL-3-PHOSPHATE 3-PHOSPHATIDYLTRANSFERASE-RELATED"/>
    <property type="match status" value="1"/>
</dbReference>
<comment type="caution">
    <text evidence="21">The sequence shown here is derived from an EMBL/GenBank/DDBJ whole genome shotgun (WGS) entry which is preliminary data.</text>
</comment>
<name>A0A511ATM1_9LACT</name>
<evidence type="ECO:0000256" key="1">
    <source>
        <dbReference type="ARBA" id="ARBA00003973"/>
    </source>
</evidence>
<evidence type="ECO:0000256" key="15">
    <source>
        <dbReference type="ARBA" id="ARBA00023209"/>
    </source>
</evidence>
<evidence type="ECO:0000256" key="17">
    <source>
        <dbReference type="ARBA" id="ARBA00048586"/>
    </source>
</evidence>
<evidence type="ECO:0000256" key="16">
    <source>
        <dbReference type="ARBA" id="ARBA00023264"/>
    </source>
</evidence>
<evidence type="ECO:0000313" key="21">
    <source>
        <dbReference type="EMBL" id="GEK91476.1"/>
    </source>
</evidence>
<dbReference type="InterPro" id="IPR050324">
    <property type="entry name" value="CDP-alcohol_PTase-I"/>
</dbReference>
<feature type="transmembrane region" description="Helical" evidence="20">
    <location>
        <begin position="83"/>
        <end position="107"/>
    </location>
</feature>
<evidence type="ECO:0000256" key="8">
    <source>
        <dbReference type="ARBA" id="ARBA00022475"/>
    </source>
</evidence>
<keyword evidence="10 19" id="KW-0808">Transferase</keyword>
<dbReference type="Proteomes" id="UP000321662">
    <property type="component" value="Unassembled WGS sequence"/>
</dbReference>
<keyword evidence="8" id="KW-1003">Cell membrane</keyword>
<evidence type="ECO:0000256" key="10">
    <source>
        <dbReference type="ARBA" id="ARBA00022679"/>
    </source>
</evidence>
<dbReference type="PANTHER" id="PTHR14269:SF62">
    <property type="entry name" value="CDP-DIACYLGLYCEROL--GLYCEROL-3-PHOSPHATE 3-PHOSPHATIDYLTRANSFERASE 1, CHLOROPLASTIC"/>
    <property type="match status" value="1"/>
</dbReference>
<evidence type="ECO:0000256" key="13">
    <source>
        <dbReference type="ARBA" id="ARBA00023098"/>
    </source>
</evidence>
<dbReference type="InterPro" id="IPR004570">
    <property type="entry name" value="Phosphatidylglycerol_P_synth"/>
</dbReference>